<proteinExistence type="predicted"/>
<dbReference type="EMBL" id="JAESVG020000010">
    <property type="protein sequence ID" value="KAG8623146.1"/>
    <property type="molecule type" value="Genomic_DNA"/>
</dbReference>
<comment type="caution">
    <text evidence="3">The sequence shown here is derived from an EMBL/GenBank/DDBJ whole genome shotgun (WGS) entry which is preliminary data.</text>
</comment>
<feature type="region of interest" description="Disordered" evidence="1">
    <location>
        <begin position="1"/>
        <end position="71"/>
    </location>
</feature>
<dbReference type="Proteomes" id="UP000809789">
    <property type="component" value="Unassembled WGS sequence"/>
</dbReference>
<sequence length="498" mass="55354">MPINRPAPIMTEAARPRTSSSDSTTSLSLKTPRTPRFAEATAVNSPLDTRPKHFSFSRSNHHKPQPQPADVTFGVTIDRNQVEMEDTDNRLPRGAAPMSPAPFSPALKSALKTPGTSRAIFSPTFKEEEDLEKAEAGTDKEQAKDLKVKTRVRIAKFLLRGVNFSCSLIVLAMLTTVLTIVRATQNIPPRYVGSQQMRPWAPNQQQWPQITLLSIACVSLLISILIFWQYFRGGHARVEKAAIYYTVFAVGLFVFSIVMWIVGAVVLQTSKNNGNGQDMWGWSCNNNLRSQVYGDEVDYALACRLQNWALICCIIEVIVEVITIAVYGIVFYRYWTKRKLRKSMSNRDKARSDLYLAQLRSQSAPNTPGWNLDRKEPTETSYYVPSHDSGSIDESTQYAHAQPQVIAQPRPFVLQPAPARTNATPQLQQTGFTPIDARVERTPSPNDGYSPAITSVSPPTEVQQGHYQAAPGEQVYDSVPIPGAYAGSPLQAQFSGHR</sequence>
<evidence type="ECO:0000313" key="3">
    <source>
        <dbReference type="EMBL" id="KAG8623146.1"/>
    </source>
</evidence>
<protein>
    <submittedName>
        <fullName evidence="3">Uncharacterized protein</fullName>
    </submittedName>
</protein>
<feature type="compositionally biased region" description="Basic residues" evidence="1">
    <location>
        <begin position="52"/>
        <end position="64"/>
    </location>
</feature>
<feature type="compositionally biased region" description="Low complexity" evidence="1">
    <location>
        <begin position="18"/>
        <end position="31"/>
    </location>
</feature>
<evidence type="ECO:0000256" key="2">
    <source>
        <dbReference type="SAM" id="Phobius"/>
    </source>
</evidence>
<feature type="transmembrane region" description="Helical" evidence="2">
    <location>
        <begin position="157"/>
        <end position="181"/>
    </location>
</feature>
<name>A0A8K0PB88_9PEZI</name>
<feature type="transmembrane region" description="Helical" evidence="2">
    <location>
        <begin position="243"/>
        <end position="267"/>
    </location>
</feature>
<feature type="compositionally biased region" description="Polar residues" evidence="1">
    <location>
        <begin position="421"/>
        <end position="432"/>
    </location>
</feature>
<feature type="transmembrane region" description="Helical" evidence="2">
    <location>
        <begin position="308"/>
        <end position="335"/>
    </location>
</feature>
<keyword evidence="2" id="KW-1133">Transmembrane helix</keyword>
<accession>A0A8K0PB88</accession>
<feature type="region of interest" description="Disordered" evidence="1">
    <location>
        <begin position="416"/>
        <end position="451"/>
    </location>
</feature>
<feature type="transmembrane region" description="Helical" evidence="2">
    <location>
        <begin position="210"/>
        <end position="231"/>
    </location>
</feature>
<dbReference type="PANTHER" id="PTHR42069">
    <property type="entry name" value="HYPHAL ANASTAMOSIS-8 PROTEIN"/>
    <property type="match status" value="1"/>
</dbReference>
<dbReference type="PANTHER" id="PTHR42069:SF1">
    <property type="entry name" value="MARVEL DOMAIN-CONTAINING PROTEIN"/>
    <property type="match status" value="1"/>
</dbReference>
<evidence type="ECO:0000256" key="1">
    <source>
        <dbReference type="SAM" id="MobiDB-lite"/>
    </source>
</evidence>
<dbReference type="AlphaFoldDB" id="A0A8K0PB88"/>
<dbReference type="OrthoDB" id="5420724at2759"/>
<feature type="region of interest" description="Disordered" evidence="1">
    <location>
        <begin position="365"/>
        <end position="397"/>
    </location>
</feature>
<keyword evidence="2" id="KW-0472">Membrane</keyword>
<reference evidence="3" key="1">
    <citation type="submission" date="2021-07" db="EMBL/GenBank/DDBJ databases">
        <title>Elsinoe batatas strain:CRI-CJ2 Genome sequencing and assembly.</title>
        <authorList>
            <person name="Huang L."/>
        </authorList>
    </citation>
    <scope>NUCLEOTIDE SEQUENCE</scope>
    <source>
        <strain evidence="3">CRI-CJ2</strain>
    </source>
</reference>
<feature type="compositionally biased region" description="Polar residues" evidence="1">
    <location>
        <begin position="379"/>
        <end position="397"/>
    </location>
</feature>
<keyword evidence="2" id="KW-0812">Transmembrane</keyword>
<keyword evidence="4" id="KW-1185">Reference proteome</keyword>
<gene>
    <name evidence="3" type="ORF">KVT40_008122</name>
</gene>
<organism evidence="3 4">
    <name type="scientific">Elsinoe batatas</name>
    <dbReference type="NCBI Taxonomy" id="2601811"/>
    <lineage>
        <taxon>Eukaryota</taxon>
        <taxon>Fungi</taxon>
        <taxon>Dikarya</taxon>
        <taxon>Ascomycota</taxon>
        <taxon>Pezizomycotina</taxon>
        <taxon>Dothideomycetes</taxon>
        <taxon>Dothideomycetidae</taxon>
        <taxon>Myriangiales</taxon>
        <taxon>Elsinoaceae</taxon>
        <taxon>Elsinoe</taxon>
    </lineage>
</organism>
<evidence type="ECO:0000313" key="4">
    <source>
        <dbReference type="Proteomes" id="UP000809789"/>
    </source>
</evidence>